<dbReference type="EMBL" id="JAPTMU010000008">
    <property type="protein sequence ID" value="KAJ4939346.1"/>
    <property type="molecule type" value="Genomic_DNA"/>
</dbReference>
<keyword evidence="3" id="KW-1185">Reference proteome</keyword>
<evidence type="ECO:0000313" key="2">
    <source>
        <dbReference type="EMBL" id="KAJ4939346.1"/>
    </source>
</evidence>
<sequence length="160" mass="16685">MAVAGEQSRAQQSPSSASDPGDKRNHIISAVTQSHCQGSGQSIYHPRGNGGDGGGCKRAPRFALLQNARSSGLEGRQSTGDQTLAHGPAAGFHISLPSPPDLGHFHVGQQQAAFSFLLVSNLLFVLASVLSMSREGCWGGNRGEKHAAIRDTSRASVASR</sequence>
<gene>
    <name evidence="2" type="ORF">JOQ06_028795</name>
</gene>
<dbReference type="Proteomes" id="UP001219934">
    <property type="component" value="Unassembled WGS sequence"/>
</dbReference>
<feature type="compositionally biased region" description="Polar residues" evidence="1">
    <location>
        <begin position="30"/>
        <end position="42"/>
    </location>
</feature>
<accession>A0AAD6FM13</accession>
<evidence type="ECO:0000313" key="3">
    <source>
        <dbReference type="Proteomes" id="UP001219934"/>
    </source>
</evidence>
<name>A0AAD6FM13_9TELE</name>
<evidence type="ECO:0000256" key="1">
    <source>
        <dbReference type="SAM" id="MobiDB-lite"/>
    </source>
</evidence>
<organism evidence="2 3">
    <name type="scientific">Pogonophryne albipinna</name>
    <dbReference type="NCBI Taxonomy" id="1090488"/>
    <lineage>
        <taxon>Eukaryota</taxon>
        <taxon>Metazoa</taxon>
        <taxon>Chordata</taxon>
        <taxon>Craniata</taxon>
        <taxon>Vertebrata</taxon>
        <taxon>Euteleostomi</taxon>
        <taxon>Actinopterygii</taxon>
        <taxon>Neopterygii</taxon>
        <taxon>Teleostei</taxon>
        <taxon>Neoteleostei</taxon>
        <taxon>Acanthomorphata</taxon>
        <taxon>Eupercaria</taxon>
        <taxon>Perciformes</taxon>
        <taxon>Notothenioidei</taxon>
        <taxon>Pogonophryne</taxon>
    </lineage>
</organism>
<protein>
    <submittedName>
        <fullName evidence="2">Uncharacterized protein</fullName>
    </submittedName>
</protein>
<proteinExistence type="predicted"/>
<feature type="compositionally biased region" description="Low complexity" evidence="1">
    <location>
        <begin position="7"/>
        <end position="18"/>
    </location>
</feature>
<feature type="region of interest" description="Disordered" evidence="1">
    <location>
        <begin position="1"/>
        <end position="58"/>
    </location>
</feature>
<comment type="caution">
    <text evidence="2">The sequence shown here is derived from an EMBL/GenBank/DDBJ whole genome shotgun (WGS) entry which is preliminary data.</text>
</comment>
<dbReference type="AlphaFoldDB" id="A0AAD6FM13"/>
<reference evidence="2" key="1">
    <citation type="submission" date="2022-11" db="EMBL/GenBank/DDBJ databases">
        <title>Chromosome-level genome of Pogonophryne albipinna.</title>
        <authorList>
            <person name="Jo E."/>
        </authorList>
    </citation>
    <scope>NUCLEOTIDE SEQUENCE</scope>
    <source>
        <strain evidence="2">SGF0006</strain>
        <tissue evidence="2">Muscle</tissue>
    </source>
</reference>